<feature type="domain" description="Ig-like" evidence="14">
    <location>
        <begin position="554"/>
        <end position="638"/>
    </location>
</feature>
<dbReference type="FunFam" id="2.60.40.10:FF:000032">
    <property type="entry name" value="palladin isoform X1"/>
    <property type="match status" value="1"/>
</dbReference>
<keyword evidence="7" id="KW-1015">Disulfide bond</keyword>
<feature type="domain" description="Ig-like" evidence="14">
    <location>
        <begin position="5884"/>
        <end position="5973"/>
    </location>
</feature>
<evidence type="ECO:0000256" key="4">
    <source>
        <dbReference type="ARBA" id="ARBA00022490"/>
    </source>
</evidence>
<organism evidence="16 17">
    <name type="scientific">Leptidea sinapis</name>
    <dbReference type="NCBI Taxonomy" id="189913"/>
    <lineage>
        <taxon>Eukaryota</taxon>
        <taxon>Metazoa</taxon>
        <taxon>Ecdysozoa</taxon>
        <taxon>Arthropoda</taxon>
        <taxon>Hexapoda</taxon>
        <taxon>Insecta</taxon>
        <taxon>Pterygota</taxon>
        <taxon>Neoptera</taxon>
        <taxon>Endopterygota</taxon>
        <taxon>Lepidoptera</taxon>
        <taxon>Glossata</taxon>
        <taxon>Ditrysia</taxon>
        <taxon>Papilionoidea</taxon>
        <taxon>Pieridae</taxon>
        <taxon>Dismorphiinae</taxon>
        <taxon>Leptidea</taxon>
    </lineage>
</organism>
<name>A0A5E4QLH7_9NEOP</name>
<feature type="domain" description="Ig-like" evidence="14">
    <location>
        <begin position="5057"/>
        <end position="5145"/>
    </location>
</feature>
<evidence type="ECO:0000259" key="14">
    <source>
        <dbReference type="PROSITE" id="PS50835"/>
    </source>
</evidence>
<dbReference type="InterPro" id="IPR013098">
    <property type="entry name" value="Ig_I-set"/>
</dbReference>
<evidence type="ECO:0000313" key="16">
    <source>
        <dbReference type="EMBL" id="VVC98458.1"/>
    </source>
</evidence>
<dbReference type="InterPro" id="IPR003961">
    <property type="entry name" value="FN3_dom"/>
</dbReference>
<dbReference type="SUPFAM" id="SSF49265">
    <property type="entry name" value="Fibronectin type III"/>
    <property type="match status" value="1"/>
</dbReference>
<dbReference type="SMART" id="SM00060">
    <property type="entry name" value="FN3"/>
    <property type="match status" value="1"/>
</dbReference>
<evidence type="ECO:0000256" key="2">
    <source>
        <dbReference type="ARBA" id="ARBA00004657"/>
    </source>
</evidence>
<evidence type="ECO:0000256" key="13">
    <source>
        <dbReference type="SAM" id="MobiDB-lite"/>
    </source>
</evidence>
<dbReference type="Pfam" id="PF07679">
    <property type="entry name" value="I-set"/>
    <property type="match status" value="14"/>
</dbReference>
<feature type="compositionally biased region" description="Basic and acidic residues" evidence="13">
    <location>
        <begin position="4769"/>
        <end position="4789"/>
    </location>
</feature>
<feature type="domain" description="Ig-like" evidence="14">
    <location>
        <begin position="457"/>
        <end position="533"/>
    </location>
</feature>
<keyword evidence="4" id="KW-0963">Cytoplasm</keyword>
<sequence length="6107" mass="690457">MEPPAFPNAALSTVRAAPASTAVILLPVPAGTPPFHYQWLLMECISVFIFFRRGSHISISTGYAVSHRLLYPNDYELPPKQWAAIVARVMPRESLSCAQTPHIPDKTIRGTTNKMDHENITIRKRLKKSNSLSNISTSNISLLDTTASNAAGKDTARVRLEVSADETPTGDDPPTFLRRLQDLTVKVGTRTRFLVEIASSTECKVTWYRNERRLLEVERIALVRDGHFWCADVAAVSVDDAGRWTCTAENLGGRASCSAHLNVLVPKAYKRPEFMEELRAILTEQGTVSLECKVVGVPTPVLRWFKDPTSLGTYTCEAVNCMGRAYSSSKVHVIGRASREGSANPTSGGITPDPPPIFTKELEDQFVKICESLAFSCHIVVPPWPRSIVWYNKEGKIKPSDKYRVVEDGVGGYMLEVSPAEWCDEGEWKCVATSSGGRVGMSSCYVTMEVPKNYRKPRFMENLQAVLTDEGLVSFECKVVGFPTPILSWFKDGQELKPGDVYQLTGTNSLGSYCCIAKNCMGQACSSAELTVEDIQNQLNEEEKLQLFSKNQAPKFIQGLKSVEAKIDEPFRFTIKVAIPPEPAVLWYRDDQPVDTSSRCLLGKEDRGVFYLEIKKLELMDQTEWKCVAMNDFGHSVTSCFLKLIIPRHYKKPRFLENLQAILSDEGAVNLECKVIGVPQPTLKWYKDGEELKPGDIHRIISGQDGTCCLGTYTCEAQNCMGIAASSASLLGFEDTVKVKNKKKSEEQTLERNLSLSTIHEERTSQLYDTPIGDITLDEKGEISFSFDGKEVSVSLYETPDLTEEEALQIVEMYADQLSENVTEHNVVELPPLRFVKETSTSGNLLMEAIIIDVSPDYFIHPEEDLRTEADIEDISIADENVAAQLSFDKEICDDDLEKTVALLSEEKVDFLKKDYRRKSDSLRSGDYFSISKEQSYSEGKKNDDDTQVSECTSFASAHSTDKPKSKSSKPSQEDGQESSDITKTVLFREDLGDVRKSKIELVDIKQEGDNLKMSTKSCTNKNESINFESDTEFDLNPQYQTSYKSENIKRLFALLMKSIKNIRNVEEGVSFKADLISSPATASKSLEVINSLLTPLIGIKNNIESMVDVIDFGVFDSNYGSIIEELRNIQKSLTVIQMCAAESCDKTIVTNTCISIINECSDYLMEIMSLIKLCSVDLTDKNQISQIQLLTTDVICILKTCKDITHKKRLIKETTSISKNQQHLNETQKSVFNLKIPINSLLNIVKNALEGKVIMLTDFELGEVILLHMSSSIQDLQTALERIESLSVDESKSSLNNYNTSIINTVMESVLKLRNSFEILSSETKIQHDKQGIKSVLELVKVNLEDISSHIYDIELNVGEFDVLRSDNKLELLQKMAQALISLDKNLSFLNNLPDIHSNMITFHKNLTKVLEKIIESNEAKKYVALVEICDAVNKINSFIKNVDSERTLSLASIGNALGVINEQINNMELDGNLHSILINNFIQLLTQLQNIANNTEDPEQSNDINEEPRSERGTPLLLYQIEKTINAIKHVSISEETTSEMPDMVPILESLTPVLEDLKCSIATFKQNADQESHLSDLSQQSLVKSINKSLHELHQSVTIFNQIVMDSVEILKPGSIVPSVARPIYELNAAIEILQENILSEYDSLSSQEISVKVATLSQALQNCFLFIGEAFEYEAVGDISTLDDISYLKTTADSVSSDSHIALEILKVTQHEQNASQFKEFSHESKPDTAIQLCKLLQQDIIDIQSLEVMDTLNEILQIKSNLFFSQLIECLEELHTEIQCILEGVMENKSPVAILNIANKIHAKLVHVDIEELLLEDNLPITANEINTMVQSLLKLNNDLNEYIQYNVAYDSSAYINTLRTLCRNLMTNIEAFDGGISPDDNFKEQLLSLQDTLADFLNSTGVEQTGARNDFIAHVTEKLTMNLLKLEDELIPFTPESPLPLHSHSILISIDEILKNIENFELRNFTNVAELNNDIVISQFTFESEIESFNHLDSILNNAAKNILSDISESSIADLDKVKDFLQKYLSEFATLRYLMSTRLSHKKVIRLIIQYNLLQNTMNDFEQQQERLQLPIDFKEYLRDCFEKVNRSMRKIQSSMIRLVNFQSDMLFIHPLHKIKIAIGTFTEFLKEDQELYLHELISKFLEVLELGKTHFCGIKLALIEEIKFHNNLKIDNEYKNFINVVGLFKKFVENEIDTINDLAKGDNKLLLQKLLKCFEMHDGYRNTSGVGQKLILLKCINECVDIFYIQLRLSPLSPLHDKILNTIMADILESLYLLNKLCIFSKEKMSDSDIEHCLRSYIKNFTDSSKALEHYKLDNKEFTNTEIALVTALLKEIHLLQDNLRSKDILIEELTIFNTVLDPLNTVEQYLENILSSPFFKDKLNFKNIKDKADSLLYHIEQYIEITEVVDEISAVFNIENIRETTKKVNELKECLLAIQMSPETSTQFIDCFSTKSQARVATELSKCLTDLHEEASNNNENQISTRIQDKMNDVITLLHEDLDTFTKATNLNLLPSNKEGIHQSNDKAFLTSSNNEPLCLTLNQDNQSDAIGDTTGKSSNIINELAGKQPQTVECYKIITDSSSIDLKPSFEMIENNEMKSENPLQEQSFDFVNQELHSTNNVNKEISLFDSNVPLSDQSNISSTQDASELIMPEDTAIEEISRNNDKINKEAYEKSSIASVETQEKISDSLQEQSMDLQTQELESINIAQTKIQEIHSKISVCDELQIAHTPDISRFDLPEEIAVENKKETKKDNYINDQIYKAEFEQTCVAPVEIPEKMSYSSQEHIQEFNLTNNVKKEILNIHSNMPLCDQSQIAHTPDNCEFELPTEIAIEQVTNKNNDKNEHEDEFDQTCAALVETSEKVSEVNRCNNSNTYKEENECRDHHDTEVSINQEMDVQPNMVDLPEQIDLSANVLSETRKLEITIESNAQIDQSNELINKIKHNSEIQEKENTAEIDKFSSDISAPDDNCKANNEQEQNKVNTKESLDLSTDSYIPKESSNLQIETYVSAELSLALYEDKDQSIDITPTDEAHEEMNVNSKVVQSQSSITGNFNSKSNISDFENEDPMQRLEHLLQDLNEYINISPENISCKKESLLNILDEFQIVIIKQKFDYDSKKDETLNETLEDLECSVRSVQLQIIENSPTQHIQESAATLQLLVDNLKDIIQFSDKETLNSEISDMSLLKECENSVSNTVEKIERGFFSESDIQIIVDNLTDINFFIKSIKQCISNDTESILDKGVDIMQNLNTIENNLIVVEKQLADKHDIEPLTQDAIITAVHSVYESVSNIRDTLRRIQKKGLYKNYGIPSDILLKTIKVFNSLSAIDVDIKSMCKCLRTFSNHFEDVKFYLNFDKTARLPCDSCITVEVLTELKSNLLGINSNITESDPSLNLQLQLILSDIDEIIQSLETRSNIEVREKIPIFMELSQKLYIIAKNIKGYYENYIILNDTSTQIPTECIQSQKIQDKSVGFHTVDDKDNAIKETNGIDNSESQVSLGINKNTDITGYMDIGIHTIYEHDNMNSIKNQYTEILLVSKYEINKVIDNAVDIVMSMKKSKPIPDLDIQINEIKDFATYTNNEQFTDLIDKIKDQIQQDEIVYIEDNATSGSVTDINIIHKDVCESDFNVIHDTSKEKLKNCENNLEMVQPTDKTPDTASQKNKEIFLEKGEDNNGSIPSIVCQQIENVLSTKSINIDSLLQSEDNVTIVQGVSQTSVEMMDFGSEDLIDKTQTTSFNHDQRTEILENNEVIDQQCLKFSEVNGANICNENENNPLVQCALVIRSPGCDNISEDENIGSDQESVDKSREVVITKDTDSRKTTTQSQNDDIGNKFEVPTVASEIECRTDKDQISSLLSCDNKNYKEIVSADQPNSKSFDKSDKTIDIVSLSSVEDIKSKDNESTRTIHSNTNEASCESECEITVQELRKDLIENNNSIHTGSLDTKTEFEKTSESNIDNKSALKFCDFDTDVVVEETLDSDNNSGPEFMLRQMSDVLQLHENNNILEVSHTTLHDIHLAKIEVISPITGSQSSEKHILDLTQNIEIPPSIISSSGQKNTEDIHENTDDFHENIQLTHDNATLALFQDTISNTQKCTDLADNDKAADSNGKIEEPENLGKSIEEINLNENTNIDADLIKILTKPKPYSESIVSVSSETNPKKADFENGLHRIESSIIKTNQTNEETTQNKEIILNLGELVATITSNEYLSNPIENLDKKDHTYQDKSLVSNSLSVNSSDSYDLKNENKKCASILKETENVLAILNSERNNEIQQNKNLRSDNNKGSKLEDLDQNGNLVETESGANIASKSFSSATNTEQNILAIQINETTETKQDKSLMSNSFSVDSTDSYDLENKNNKTVSIPKDIEIELAILNSERNNEIQQNKNLSSDNNKESQLEDLDQNGNLVETEAGANIASESFLSATNIEQNVLDIQINETTETKQKPLENKQSVDIDNIDDLKFHENLIIMNIETIEIENKYKIKDCVEIKEQSKLDLGKSNKDIEAYFPQHKDFEENIQSKIDSEYQSNSMEVFNTSEHPLEQQPGSKNNSIELCGSVETSYEQFNEESKELELSDHRKKQSGDRNSYDITAVHKTGNYCDNYNVEVDLSKIEDNKSALPKSDRNDIILNVLVSEFIDNTTNVRIEDDSIDLKFDETSTKVDSLNNYSKNKIEETLFPHNKETNNNNEQIYDWLEHNKIEDKNELKNGENQLNEDTLHICEKQQETELHGSPNLNKTLYLIQCEIGKKSETNTELFVPKCSQTNSIESDRTGETYESSKMKSDHYENTGRLNISGDCEQTEPLKDATMTNASLQEKIPEINKIDSNLSNENKIEYYVETYSKLNLDSKSYSDITNQTDHELGLKVRSKSTKNNIQMMDDINEFNLKIEDSKDFANSLVQKKEEDIFIDHNESKCYNEVEIKQNKCLEQETGGEHARFELEKMSSKPWLQMVDPNIHTAYDFSRPPGYIPKLNKSDDFSYPETNLHRNTSKIFYKAQSLLREFQMRSPTPFSITNICHDGTLIDDIRTTQLKSSSETRTINREKSMIMRSDLKGKPVFTTQLTNRTAVAGSRVKLTCSILSTNETRINWYKDDLLLESKQKYKMMCIDGLITLELLNVVPSDSGDYCCTIENESGIVKSCANLKVYPNKYNSTDNELVLECRIRGQPLPSIKWLKDNKLINTDERHNASYLADGVCRLTISNPTCDDSGNYTCRAENSMWSDQISHYVSFSGRENLYDPSEYNTEEYKGIHRHHVQDVRRPHFTNVLNDYKVVKGGTIGLQVEIGGAPTRVEWIRDGSFVTDLYRNAQTFVDHGIYTLALHDVSETHSGLYTCRAWSNHGNVDMNADITVVQPNVADGKPAIFVSRPSKDVLITIGEDLNVSFRVQGEPKPKVSLMKGIRDLTNSQRVCKMTSDDYVKFTLKRSVISDAGTYCILAKNAYGCDRAFVTVVVRQRASSVHLISDWTYPIDDSALTSPDKNGIPGEPSVVDGGNNWITLAWPKPEPNSAAPVLAYRVESWLLGTEGGARWKDLGITPRNSFDVFNLKQGEQYHFRVIPRNRYGWGEPVQTSIPVGVVIVGDRPEFTEILTGLLKVLVGETAKLGCYFKGNPRPEIIWMKNGHEIEEGCPRFETLQRGNECLLTIKDVQIDDEGRYSCEASNVHGRASTYSRMAVITDKQIWEADAKLKRERSADATGEFPPQFTMRLRDRRVQSTHPVRLTCQVVGNPTPCVTWYKDGQEIVFDRRRMKYQDEHFHTLEVAPTVLDDGGVYEALARNGHGAVSCRCTLVVDKGIRAYIAPEFCCGLQPLYTVTEAVMTLDRDGQTELALAGVTRRDAGVYTCTAANEVGQASTSGRVEVVTSESGVPTSHVPAIVCSDIPYSKEPMFIKKPRSTEAQEGDTVIIECEVIGDPKPDVYWLRDFLKPDYYRDANHFRRASSGPQYRFEIPHAKLDYTGAYSVVATNVHGEARAVISLQIFAKVEGQTSSDDTHNITYGRVEVIPRFEKELTDLLAYDGDAVEFECQVSGDPEPDITWFHYNKNRIDTYKNENKELKEELSKIYKETKKSIKNDNSTHRKNIITKKFKKHRSVKAKPFKELCTHKTWIPKI</sequence>
<feature type="non-terminal residue" evidence="16">
    <location>
        <position position="6107"/>
    </location>
</feature>
<feature type="domain" description="Ig-like" evidence="14">
    <location>
        <begin position="174"/>
        <end position="262"/>
    </location>
</feature>
<dbReference type="FunFam" id="2.60.40.10:FF:000080">
    <property type="entry name" value="Myosin light chain kinase, smooth muscle"/>
    <property type="match status" value="1"/>
</dbReference>
<feature type="domain" description="Ig-like" evidence="14">
    <location>
        <begin position="5262"/>
        <end position="5350"/>
    </location>
</feature>
<dbReference type="FunFam" id="2.60.40.10:FF:000022">
    <property type="entry name" value="Cardiac titin"/>
    <property type="match status" value="1"/>
</dbReference>
<dbReference type="Proteomes" id="UP000324832">
    <property type="component" value="Unassembled WGS sequence"/>
</dbReference>
<accession>A0A5E4QLH7</accession>
<dbReference type="GO" id="GO:0031430">
    <property type="term" value="C:M band"/>
    <property type="evidence" value="ECO:0007669"/>
    <property type="project" value="TreeGrafter"/>
</dbReference>
<dbReference type="InterPro" id="IPR050964">
    <property type="entry name" value="Striated_Muscle_Regulatory"/>
</dbReference>
<dbReference type="EMBL" id="FZQP02003557">
    <property type="protein sequence ID" value="VVC98458.1"/>
    <property type="molecule type" value="Genomic_DNA"/>
</dbReference>
<dbReference type="CDD" id="cd00096">
    <property type="entry name" value="Ig"/>
    <property type="match status" value="3"/>
</dbReference>
<feature type="coiled-coil region" evidence="12">
    <location>
        <begin position="6035"/>
        <end position="6062"/>
    </location>
</feature>
<feature type="region of interest" description="Disordered" evidence="13">
    <location>
        <begin position="4769"/>
        <end position="4791"/>
    </location>
</feature>
<evidence type="ECO:0000256" key="6">
    <source>
        <dbReference type="ARBA" id="ARBA00022737"/>
    </source>
</evidence>
<dbReference type="InterPro" id="IPR036116">
    <property type="entry name" value="FN3_sf"/>
</dbReference>
<dbReference type="CDD" id="cd00063">
    <property type="entry name" value="FN3"/>
    <property type="match status" value="1"/>
</dbReference>
<evidence type="ECO:0000256" key="11">
    <source>
        <dbReference type="ARBA" id="ARBA00068688"/>
    </source>
</evidence>
<feature type="compositionally biased region" description="Polar residues" evidence="13">
    <location>
        <begin position="949"/>
        <end position="959"/>
    </location>
</feature>
<comment type="similarity">
    <text evidence="10">Belongs to the hemolin family.</text>
</comment>
<dbReference type="FunFam" id="2.60.40.10:FF:001894">
    <property type="entry name" value="Stretchin-Mlck, isoform V"/>
    <property type="match status" value="1"/>
</dbReference>
<dbReference type="GO" id="GO:0060298">
    <property type="term" value="P:positive regulation of sarcomere organization"/>
    <property type="evidence" value="ECO:0007669"/>
    <property type="project" value="UniProtKB-ARBA"/>
</dbReference>
<feature type="domain" description="Ig-like" evidence="14">
    <location>
        <begin position="5156"/>
        <end position="5230"/>
    </location>
</feature>
<evidence type="ECO:0000256" key="1">
    <source>
        <dbReference type="ARBA" id="ARBA00004613"/>
    </source>
</evidence>
<feature type="domain" description="Ig-like" evidence="14">
    <location>
        <begin position="6001"/>
        <end position="6035"/>
    </location>
</feature>
<feature type="region of interest" description="Disordered" evidence="13">
    <location>
        <begin position="2967"/>
        <end position="2990"/>
    </location>
</feature>
<dbReference type="Gene3D" id="2.60.40.10">
    <property type="entry name" value="Immunoglobulins"/>
    <property type="match status" value="16"/>
</dbReference>
<keyword evidence="5" id="KW-0964">Secreted</keyword>
<evidence type="ECO:0000313" key="17">
    <source>
        <dbReference type="Proteomes" id="UP000324832"/>
    </source>
</evidence>
<feature type="region of interest" description="Disordered" evidence="13">
    <location>
        <begin position="934"/>
        <end position="983"/>
    </location>
</feature>
<evidence type="ECO:0000256" key="10">
    <source>
        <dbReference type="ARBA" id="ARBA00061228"/>
    </source>
</evidence>
<dbReference type="GO" id="GO:0040017">
    <property type="term" value="P:positive regulation of locomotion"/>
    <property type="evidence" value="ECO:0007669"/>
    <property type="project" value="UniProtKB-ARBA"/>
</dbReference>
<dbReference type="FunFam" id="2.60.40.10:FF:000425">
    <property type="entry name" value="Myosin light chain kinase"/>
    <property type="match status" value="1"/>
</dbReference>
<comment type="similarity">
    <text evidence="3">Belongs to the protein kinase superfamily. CAMK Ser/Thr protein kinase family.</text>
</comment>
<proteinExistence type="inferred from homology"/>
<dbReference type="SMART" id="SM00409">
    <property type="entry name" value="IG"/>
    <property type="match status" value="14"/>
</dbReference>
<feature type="domain" description="Ig-like" evidence="14">
    <location>
        <begin position="355"/>
        <end position="447"/>
    </location>
</feature>
<protein>
    <recommendedName>
        <fullName evidence="11">Hemolin</fullName>
    </recommendedName>
</protein>
<dbReference type="SUPFAM" id="SSF48726">
    <property type="entry name" value="Immunoglobulin"/>
    <property type="match status" value="15"/>
</dbReference>
<evidence type="ECO:0000256" key="9">
    <source>
        <dbReference type="ARBA" id="ARBA00023319"/>
    </source>
</evidence>
<evidence type="ECO:0000256" key="5">
    <source>
        <dbReference type="ARBA" id="ARBA00022525"/>
    </source>
</evidence>
<evidence type="ECO:0000259" key="15">
    <source>
        <dbReference type="PROSITE" id="PS50853"/>
    </source>
</evidence>
<dbReference type="PANTHER" id="PTHR13817:SF171">
    <property type="entry name" value="STRETCHIN-MLCK, ISOFORM U"/>
    <property type="match status" value="1"/>
</dbReference>
<feature type="domain" description="Ig-like" evidence="14">
    <location>
        <begin position="653"/>
        <end position="731"/>
    </location>
</feature>
<dbReference type="InterPro" id="IPR003599">
    <property type="entry name" value="Ig_sub"/>
</dbReference>
<feature type="domain" description="Ig-like" evidence="14">
    <location>
        <begin position="5700"/>
        <end position="5857"/>
    </location>
</feature>
<dbReference type="InterPro" id="IPR036179">
    <property type="entry name" value="Ig-like_dom_sf"/>
</dbReference>
<gene>
    <name evidence="16" type="ORF">LSINAPIS_LOCUS9537</name>
</gene>
<comment type="subcellular location">
    <subcellularLocation>
        <location evidence="2">Cytoplasm</location>
        <location evidence="2">Myofibril</location>
    </subcellularLocation>
    <subcellularLocation>
        <location evidence="1">Secreted</location>
    </subcellularLocation>
</comment>
<dbReference type="FunFam" id="2.60.40.10:FF:000031">
    <property type="entry name" value="Myosin-binding protein C, slow type"/>
    <property type="match status" value="1"/>
</dbReference>
<dbReference type="GO" id="GO:0045214">
    <property type="term" value="P:sarcomere organization"/>
    <property type="evidence" value="ECO:0007669"/>
    <property type="project" value="TreeGrafter"/>
</dbReference>
<keyword evidence="17" id="KW-1185">Reference proteome</keyword>
<dbReference type="FunFam" id="2.60.40.10:FF:000107">
    <property type="entry name" value="Myosin, light chain kinase a"/>
    <property type="match status" value="1"/>
</dbReference>
<dbReference type="SMART" id="SM00408">
    <property type="entry name" value="IGc2"/>
    <property type="match status" value="12"/>
</dbReference>
<keyword evidence="12" id="KW-0175">Coiled coil</keyword>
<dbReference type="FunFam" id="2.60.40.10:FF:001307">
    <property type="entry name" value="Stretchin-Mlck, isoform V"/>
    <property type="match status" value="2"/>
</dbReference>
<evidence type="ECO:0000256" key="12">
    <source>
        <dbReference type="SAM" id="Coils"/>
    </source>
</evidence>
<dbReference type="FunFam" id="2.60.40.10:FF:001053">
    <property type="entry name" value="Uncharacterized protein, isoform D"/>
    <property type="match status" value="1"/>
</dbReference>
<evidence type="ECO:0000256" key="3">
    <source>
        <dbReference type="ARBA" id="ARBA00006692"/>
    </source>
</evidence>
<feature type="domain" description="Fibronectin type-III" evidence="15">
    <location>
        <begin position="5482"/>
        <end position="5578"/>
    </location>
</feature>
<evidence type="ECO:0000256" key="8">
    <source>
        <dbReference type="ARBA" id="ARBA00023180"/>
    </source>
</evidence>
<dbReference type="Pfam" id="PF00041">
    <property type="entry name" value="fn3"/>
    <property type="match status" value="1"/>
</dbReference>
<feature type="domain" description="Ig-like" evidence="14">
    <location>
        <begin position="272"/>
        <end position="334"/>
    </location>
</feature>
<feature type="compositionally biased region" description="Polar residues" evidence="13">
    <location>
        <begin position="2978"/>
        <end position="2988"/>
    </location>
</feature>
<dbReference type="PANTHER" id="PTHR13817">
    <property type="entry name" value="TITIN"/>
    <property type="match status" value="1"/>
</dbReference>
<keyword evidence="8" id="KW-0325">Glycoprotein</keyword>
<reference evidence="16 17" key="1">
    <citation type="submission" date="2017-07" db="EMBL/GenBank/DDBJ databases">
        <authorList>
            <person name="Talla V."/>
            <person name="Backstrom N."/>
        </authorList>
    </citation>
    <scope>NUCLEOTIDE SEQUENCE [LARGE SCALE GENOMIC DNA]</scope>
</reference>
<dbReference type="PROSITE" id="PS50835">
    <property type="entry name" value="IG_LIKE"/>
    <property type="match status" value="13"/>
</dbReference>
<feature type="domain" description="Ig-like" evidence="14">
    <location>
        <begin position="5582"/>
        <end position="5675"/>
    </location>
</feature>
<dbReference type="InterPro" id="IPR013783">
    <property type="entry name" value="Ig-like_fold"/>
</dbReference>
<dbReference type="InterPro" id="IPR007110">
    <property type="entry name" value="Ig-like_dom"/>
</dbReference>
<keyword evidence="6" id="KW-0677">Repeat</keyword>
<dbReference type="GO" id="GO:0005576">
    <property type="term" value="C:extracellular region"/>
    <property type="evidence" value="ECO:0007669"/>
    <property type="project" value="UniProtKB-SubCell"/>
</dbReference>
<keyword evidence="9" id="KW-0393">Immunoglobulin domain</keyword>
<dbReference type="PROSITE" id="PS50853">
    <property type="entry name" value="FN3"/>
    <property type="match status" value="1"/>
</dbReference>
<dbReference type="GO" id="GO:0045989">
    <property type="term" value="P:positive regulation of striated muscle contraction"/>
    <property type="evidence" value="ECO:0007669"/>
    <property type="project" value="UniProtKB-ARBA"/>
</dbReference>
<dbReference type="InterPro" id="IPR003598">
    <property type="entry name" value="Ig_sub2"/>
</dbReference>
<feature type="coiled-coil region" evidence="12">
    <location>
        <begin position="4256"/>
        <end position="4283"/>
    </location>
</feature>
<evidence type="ECO:0000256" key="7">
    <source>
        <dbReference type="ARBA" id="ARBA00023157"/>
    </source>
</evidence>